<evidence type="ECO:0000313" key="2">
    <source>
        <dbReference type="Proteomes" id="UP000031778"/>
    </source>
</evidence>
<accession>A0A9W3L0T1</accession>
<gene>
    <name evidence="1" type="ORF">CY96_07825</name>
</gene>
<reference evidence="1 2" key="1">
    <citation type="submission" date="2014-03" db="EMBL/GenBank/DDBJ databases">
        <title>The Complete Genome Sequence of Bacillus bombyseptieus.</title>
        <authorList>
            <person name="Cheng T."/>
            <person name="Lin P."/>
            <person name="Jin S."/>
            <person name="Wu Y."/>
            <person name="Fu B."/>
            <person name="Long R."/>
            <person name="Liu D."/>
            <person name="Guo Y."/>
            <person name="Peng L."/>
            <person name="Xia Q."/>
        </authorList>
    </citation>
    <scope>NUCLEOTIDE SEQUENCE [LARGE SCALE GENOMIC DNA]</scope>
    <source>
        <strain evidence="2">wang</strain>
    </source>
</reference>
<dbReference type="Proteomes" id="UP000031778">
    <property type="component" value="Chromosome"/>
</dbReference>
<dbReference type="RefSeq" id="WP_000077127.1">
    <property type="nucleotide sequence ID" value="NZ_CP007512.1"/>
</dbReference>
<evidence type="ECO:0000313" key="1">
    <source>
        <dbReference type="EMBL" id="AHX17909.1"/>
    </source>
</evidence>
<protein>
    <submittedName>
        <fullName evidence="1">Uncharacterized protein</fullName>
    </submittedName>
</protein>
<organism evidence="1 2">
    <name type="scientific">Bacillus bombysepticus str. Wang</name>
    <dbReference type="NCBI Taxonomy" id="1330043"/>
    <lineage>
        <taxon>Bacteria</taxon>
        <taxon>Bacillati</taxon>
        <taxon>Bacillota</taxon>
        <taxon>Bacilli</taxon>
        <taxon>Bacillales</taxon>
        <taxon>Bacillaceae</taxon>
        <taxon>Bacillus</taxon>
        <taxon>Bacillus cereus group</taxon>
    </lineage>
</organism>
<name>A0A9W3L0T1_9BACI</name>
<dbReference type="EMBL" id="CP007512">
    <property type="protein sequence ID" value="AHX17909.1"/>
    <property type="molecule type" value="Genomic_DNA"/>
</dbReference>
<sequence>MSQFDKFNSKNKKMIIKGAGKFMAKIPGCDELITLGHMANMRLDVQLDMVDIEGGDSSAPIDTLLRKKVIDITAEDAKFDLNMVRLVLGAKLREGVSGLAYELKNETVTIAGDTEPVSIKLSSPVLTGSGAPKVQIFNQVAGSFVPESAITVNGSAVTLKGGAVEGDTVVVYYPVASSSIDPDGFVWVLEERHDVKGGLVTLKNPLFGGSLGSASSKTEHVSVRLVKENKLLKKVTTNPAKGEYTIDPSTGEIKFNDYLEGEQIYVNYKRPEVVDVMAIGSRDFPLTVSVVHDGHFEQMDGSIQGFQVELYSCRVKSNFTLDTARQTAATHSITLTVIDGERTDSRLGSIKRYQIEKSGDVC</sequence>
<dbReference type="KEGG" id="bby:CY96_07825"/>
<keyword evidence="2" id="KW-1185">Reference proteome</keyword>
<proteinExistence type="predicted"/>
<dbReference type="AlphaFoldDB" id="A0A9W3L0T1"/>